<proteinExistence type="predicted"/>
<feature type="domain" description="OmpA-like" evidence="2">
    <location>
        <begin position="67"/>
        <end position="148"/>
    </location>
</feature>
<keyword evidence="1" id="KW-0732">Signal</keyword>
<dbReference type="STRING" id="1144750.SAMN05443431_102114"/>
<accession>A0A1I3KTJ1</accession>
<gene>
    <name evidence="3" type="ORF">SAMN05443431_102114</name>
</gene>
<dbReference type="AlphaFoldDB" id="A0A1I3KTJ1"/>
<sequence length="191" mass="22240">MRKYFILGVSLLSFAVQAQDMPSNPKAGKCYVRCLSEDNKISDWEELNCDLMSFQELKLENIKSGAFSENDKKNIKSVLKLLDRNLNVEIRSHFDSNGTEDYNIEQSKKTAKLLLNYLFSNKETIDSKQIRVLAVGNTMPLQECAETDNCSLVYNKNTRFEFRVINRLPDPKEGFEWFFEEKTKTWVQIEI</sequence>
<dbReference type="InterPro" id="IPR006665">
    <property type="entry name" value="OmpA-like"/>
</dbReference>
<feature type="chain" id="PRO_5011761985" evidence="1">
    <location>
        <begin position="19"/>
        <end position="191"/>
    </location>
</feature>
<evidence type="ECO:0000313" key="4">
    <source>
        <dbReference type="Proteomes" id="UP000199559"/>
    </source>
</evidence>
<evidence type="ECO:0000256" key="1">
    <source>
        <dbReference type="SAM" id="SignalP"/>
    </source>
</evidence>
<protein>
    <submittedName>
        <fullName evidence="3">OmpA family protein</fullName>
    </submittedName>
</protein>
<dbReference type="RefSeq" id="WP_090837583.1">
    <property type="nucleotide sequence ID" value="NZ_FORM01000002.1"/>
</dbReference>
<dbReference type="InterPro" id="IPR036737">
    <property type="entry name" value="OmpA-like_sf"/>
</dbReference>
<reference evidence="4" key="1">
    <citation type="submission" date="2016-10" db="EMBL/GenBank/DDBJ databases">
        <authorList>
            <person name="Varghese N."/>
            <person name="Submissions S."/>
        </authorList>
    </citation>
    <scope>NUCLEOTIDE SEQUENCE [LARGE SCALE GENOMIC DNA]</scope>
    <source>
        <strain evidence="4">DSM 28881</strain>
    </source>
</reference>
<dbReference type="SUPFAM" id="SSF103088">
    <property type="entry name" value="OmpA-like"/>
    <property type="match status" value="1"/>
</dbReference>
<evidence type="ECO:0000259" key="2">
    <source>
        <dbReference type="Pfam" id="PF00691"/>
    </source>
</evidence>
<dbReference type="Proteomes" id="UP000199559">
    <property type="component" value="Unassembled WGS sequence"/>
</dbReference>
<feature type="signal peptide" evidence="1">
    <location>
        <begin position="1"/>
        <end position="18"/>
    </location>
</feature>
<keyword evidence="4" id="KW-1185">Reference proteome</keyword>
<name>A0A1I3KTJ1_9FLAO</name>
<dbReference type="EMBL" id="FORM01000002">
    <property type="protein sequence ID" value="SFI75813.1"/>
    <property type="molecule type" value="Genomic_DNA"/>
</dbReference>
<dbReference type="Pfam" id="PF00691">
    <property type="entry name" value="OmpA"/>
    <property type="match status" value="1"/>
</dbReference>
<evidence type="ECO:0000313" key="3">
    <source>
        <dbReference type="EMBL" id="SFI75813.1"/>
    </source>
</evidence>
<dbReference type="Gene3D" id="3.30.1330.60">
    <property type="entry name" value="OmpA-like domain"/>
    <property type="match status" value="1"/>
</dbReference>
<organism evidence="3 4">
    <name type="scientific">Olleya namhaensis</name>
    <dbReference type="NCBI Taxonomy" id="1144750"/>
    <lineage>
        <taxon>Bacteria</taxon>
        <taxon>Pseudomonadati</taxon>
        <taxon>Bacteroidota</taxon>
        <taxon>Flavobacteriia</taxon>
        <taxon>Flavobacteriales</taxon>
        <taxon>Flavobacteriaceae</taxon>
    </lineage>
</organism>